<accession>A0ACA9L4K9</accession>
<evidence type="ECO:0000313" key="2">
    <source>
        <dbReference type="Proteomes" id="UP000789366"/>
    </source>
</evidence>
<reference evidence="1" key="1">
    <citation type="submission" date="2021-06" db="EMBL/GenBank/DDBJ databases">
        <authorList>
            <person name="Kallberg Y."/>
            <person name="Tangrot J."/>
            <person name="Rosling A."/>
        </authorList>
    </citation>
    <scope>NUCLEOTIDE SEQUENCE</scope>
    <source>
        <strain evidence="1">28 12/20/2015</strain>
    </source>
</reference>
<proteinExistence type="predicted"/>
<feature type="non-terminal residue" evidence="1">
    <location>
        <position position="1"/>
    </location>
</feature>
<dbReference type="EMBL" id="CAJVPW010002635">
    <property type="protein sequence ID" value="CAG8510266.1"/>
    <property type="molecule type" value="Genomic_DNA"/>
</dbReference>
<comment type="caution">
    <text evidence="1">The sequence shown here is derived from an EMBL/GenBank/DDBJ whole genome shotgun (WGS) entry which is preliminary data.</text>
</comment>
<name>A0ACA9L4K9_9GLOM</name>
<sequence>SGNVNFCRIELDEGYELEVEEEEAFVTPMACDELYTTKRLVGRYSKRLEDKVEEQYRSILPRSKLSIEPLVIVNLLVALLAVINLPLLVSEAPDQVAGVLMLYNSECPPVKVTENVENRTFDKFEYEDEMLEEAKGYFTSEISDNELFDNL</sequence>
<evidence type="ECO:0000313" key="1">
    <source>
        <dbReference type="EMBL" id="CAG8510266.1"/>
    </source>
</evidence>
<gene>
    <name evidence="1" type="ORF">SPELUC_LOCUS3443</name>
</gene>
<protein>
    <submittedName>
        <fullName evidence="1">12290_t:CDS:1</fullName>
    </submittedName>
</protein>
<organism evidence="1 2">
    <name type="scientific">Cetraspora pellucida</name>
    <dbReference type="NCBI Taxonomy" id="1433469"/>
    <lineage>
        <taxon>Eukaryota</taxon>
        <taxon>Fungi</taxon>
        <taxon>Fungi incertae sedis</taxon>
        <taxon>Mucoromycota</taxon>
        <taxon>Glomeromycotina</taxon>
        <taxon>Glomeromycetes</taxon>
        <taxon>Diversisporales</taxon>
        <taxon>Gigasporaceae</taxon>
        <taxon>Cetraspora</taxon>
    </lineage>
</organism>
<keyword evidence="2" id="KW-1185">Reference proteome</keyword>
<dbReference type="Proteomes" id="UP000789366">
    <property type="component" value="Unassembled WGS sequence"/>
</dbReference>